<protein>
    <submittedName>
        <fullName evidence="1">Uncharacterized protein</fullName>
    </submittedName>
</protein>
<dbReference type="AlphaFoldDB" id="F4QEI4"/>
<dbReference type="Proteomes" id="UP000007797">
    <property type="component" value="Unassembled WGS sequence"/>
</dbReference>
<dbReference type="GeneID" id="14865402"/>
<keyword evidence="2" id="KW-1185">Reference proteome</keyword>
<gene>
    <name evidence="1" type="ORF">DFA_11859</name>
</gene>
<dbReference type="RefSeq" id="XP_004350803.1">
    <property type="nucleotide sequence ID" value="XM_004350752.1"/>
</dbReference>
<organism evidence="1 2">
    <name type="scientific">Cavenderia fasciculata</name>
    <name type="common">Slime mold</name>
    <name type="synonym">Dictyostelium fasciculatum</name>
    <dbReference type="NCBI Taxonomy" id="261658"/>
    <lineage>
        <taxon>Eukaryota</taxon>
        <taxon>Amoebozoa</taxon>
        <taxon>Evosea</taxon>
        <taxon>Eumycetozoa</taxon>
        <taxon>Dictyostelia</taxon>
        <taxon>Acytosteliales</taxon>
        <taxon>Cavenderiaceae</taxon>
        <taxon>Cavenderia</taxon>
    </lineage>
</organism>
<dbReference type="KEGG" id="dfa:DFA_11859"/>
<proteinExistence type="predicted"/>
<name>F4QEI4_CACFS</name>
<dbReference type="EMBL" id="GL883029">
    <property type="protein sequence ID" value="EGG14095.1"/>
    <property type="molecule type" value="Genomic_DNA"/>
</dbReference>
<accession>F4QEI4</accession>
<reference evidence="2" key="1">
    <citation type="journal article" date="2011" name="Genome Res.">
        <title>Phylogeny-wide analysis of social amoeba genomes highlights ancient origins for complex intercellular communication.</title>
        <authorList>
            <person name="Heidel A.J."/>
            <person name="Lawal H.M."/>
            <person name="Felder M."/>
            <person name="Schilde C."/>
            <person name="Helps N.R."/>
            <person name="Tunggal B."/>
            <person name="Rivero F."/>
            <person name="John U."/>
            <person name="Schleicher M."/>
            <person name="Eichinger L."/>
            <person name="Platzer M."/>
            <person name="Noegel A.A."/>
            <person name="Schaap P."/>
            <person name="Gloeckner G."/>
        </authorList>
    </citation>
    <scope>NUCLEOTIDE SEQUENCE [LARGE SCALE GENOMIC DNA]</scope>
    <source>
        <strain evidence="2">SH3</strain>
    </source>
</reference>
<sequence length="65" mass="7718">MSSSFEPNPIHLCQSKNDWLDFQKEFYQLAMTLNFVNKNIQSYMDQRVPLHLNLKTKIKPMKSIS</sequence>
<evidence type="ECO:0000313" key="2">
    <source>
        <dbReference type="Proteomes" id="UP000007797"/>
    </source>
</evidence>
<evidence type="ECO:0000313" key="1">
    <source>
        <dbReference type="EMBL" id="EGG14095.1"/>
    </source>
</evidence>